<evidence type="ECO:0000313" key="2">
    <source>
        <dbReference type="Proteomes" id="UP001283361"/>
    </source>
</evidence>
<dbReference type="Proteomes" id="UP001283361">
    <property type="component" value="Unassembled WGS sequence"/>
</dbReference>
<proteinExistence type="predicted"/>
<dbReference type="AlphaFoldDB" id="A0AAE1A9R1"/>
<reference evidence="1" key="1">
    <citation type="journal article" date="2023" name="G3 (Bethesda)">
        <title>A reference genome for the long-term kleptoplast-retaining sea slug Elysia crispata morphotype clarki.</title>
        <authorList>
            <person name="Eastman K.E."/>
            <person name="Pendleton A.L."/>
            <person name="Shaikh M.A."/>
            <person name="Suttiyut T."/>
            <person name="Ogas R."/>
            <person name="Tomko P."/>
            <person name="Gavelis G."/>
            <person name="Widhalm J.R."/>
            <person name="Wisecaver J.H."/>
        </authorList>
    </citation>
    <scope>NUCLEOTIDE SEQUENCE</scope>
    <source>
        <strain evidence="1">ECLA1</strain>
    </source>
</reference>
<name>A0AAE1A9R1_9GAST</name>
<accession>A0AAE1A9R1</accession>
<feature type="non-terminal residue" evidence="1">
    <location>
        <position position="1"/>
    </location>
</feature>
<protein>
    <submittedName>
        <fullName evidence="1">Uncharacterized protein</fullName>
    </submittedName>
</protein>
<evidence type="ECO:0000313" key="1">
    <source>
        <dbReference type="EMBL" id="KAK3783588.1"/>
    </source>
</evidence>
<sequence length="54" mass="5798">AARTITAGGSGCLHLSTGNATSYNFLLPSFLRYLDIGLPGPSQLEKRLSPSQYR</sequence>
<organism evidence="1 2">
    <name type="scientific">Elysia crispata</name>
    <name type="common">lettuce slug</name>
    <dbReference type="NCBI Taxonomy" id="231223"/>
    <lineage>
        <taxon>Eukaryota</taxon>
        <taxon>Metazoa</taxon>
        <taxon>Spiralia</taxon>
        <taxon>Lophotrochozoa</taxon>
        <taxon>Mollusca</taxon>
        <taxon>Gastropoda</taxon>
        <taxon>Heterobranchia</taxon>
        <taxon>Euthyneura</taxon>
        <taxon>Panpulmonata</taxon>
        <taxon>Sacoglossa</taxon>
        <taxon>Placobranchoidea</taxon>
        <taxon>Plakobranchidae</taxon>
        <taxon>Elysia</taxon>
    </lineage>
</organism>
<dbReference type="EMBL" id="JAWDGP010002387">
    <property type="protein sequence ID" value="KAK3783588.1"/>
    <property type="molecule type" value="Genomic_DNA"/>
</dbReference>
<keyword evidence="2" id="KW-1185">Reference proteome</keyword>
<comment type="caution">
    <text evidence="1">The sequence shown here is derived from an EMBL/GenBank/DDBJ whole genome shotgun (WGS) entry which is preliminary data.</text>
</comment>
<gene>
    <name evidence="1" type="ORF">RRG08_019715</name>
</gene>